<organism evidence="11 12">
    <name type="scientific">Maudiozyma humilis</name>
    <name type="common">Sour dough yeast</name>
    <name type="synonym">Kazachstania humilis</name>
    <dbReference type="NCBI Taxonomy" id="51915"/>
    <lineage>
        <taxon>Eukaryota</taxon>
        <taxon>Fungi</taxon>
        <taxon>Dikarya</taxon>
        <taxon>Ascomycota</taxon>
        <taxon>Saccharomycotina</taxon>
        <taxon>Saccharomycetes</taxon>
        <taxon>Saccharomycetales</taxon>
        <taxon>Saccharomycetaceae</taxon>
        <taxon>Maudiozyma</taxon>
    </lineage>
</organism>
<dbReference type="InterPro" id="IPR048685">
    <property type="entry name" value="COG3_C"/>
</dbReference>
<accession>A0AAV5RWW0</accession>
<dbReference type="GO" id="GO:0007030">
    <property type="term" value="P:Golgi organization"/>
    <property type="evidence" value="ECO:0007669"/>
    <property type="project" value="TreeGrafter"/>
</dbReference>
<dbReference type="InterPro" id="IPR048320">
    <property type="entry name" value="COG3_N"/>
</dbReference>
<gene>
    <name evidence="11" type="ORF">DAKH74_026650</name>
</gene>
<proteinExistence type="inferred from homology"/>
<keyword evidence="4" id="KW-0813">Transport</keyword>
<evidence type="ECO:0000256" key="7">
    <source>
        <dbReference type="ARBA" id="ARBA00023136"/>
    </source>
</evidence>
<feature type="domain" description="Conserved oligomeric Golgi complex subunit 3 C-terminal" evidence="10">
    <location>
        <begin position="246"/>
        <end position="590"/>
    </location>
</feature>
<evidence type="ECO:0000313" key="11">
    <source>
        <dbReference type="EMBL" id="GMM56049.1"/>
    </source>
</evidence>
<dbReference type="GO" id="GO:0032258">
    <property type="term" value="P:cytoplasm to vacuole targeting by the Cvt pathway"/>
    <property type="evidence" value="ECO:0007669"/>
    <property type="project" value="TreeGrafter"/>
</dbReference>
<dbReference type="AlphaFoldDB" id="A0AAV5RWW0"/>
<evidence type="ECO:0000256" key="2">
    <source>
        <dbReference type="ARBA" id="ARBA00009936"/>
    </source>
</evidence>
<reference evidence="11 12" key="1">
    <citation type="journal article" date="2023" name="Elife">
        <title>Identification of key yeast species and microbe-microbe interactions impacting larval growth of Drosophila in the wild.</title>
        <authorList>
            <person name="Mure A."/>
            <person name="Sugiura Y."/>
            <person name="Maeda R."/>
            <person name="Honda K."/>
            <person name="Sakurai N."/>
            <person name="Takahashi Y."/>
            <person name="Watada M."/>
            <person name="Katoh T."/>
            <person name="Gotoh A."/>
            <person name="Gotoh Y."/>
            <person name="Taniguchi I."/>
            <person name="Nakamura K."/>
            <person name="Hayashi T."/>
            <person name="Katayama T."/>
            <person name="Uemura T."/>
            <person name="Hattori Y."/>
        </authorList>
    </citation>
    <scope>NUCLEOTIDE SEQUENCE [LARGE SCALE GENOMIC DNA]</scope>
    <source>
        <strain evidence="11 12">KH-74</strain>
    </source>
</reference>
<dbReference type="GO" id="GO:0005801">
    <property type="term" value="C:cis-Golgi network"/>
    <property type="evidence" value="ECO:0007669"/>
    <property type="project" value="InterPro"/>
</dbReference>
<evidence type="ECO:0000313" key="12">
    <source>
        <dbReference type="Proteomes" id="UP001377567"/>
    </source>
</evidence>
<evidence type="ECO:0000256" key="1">
    <source>
        <dbReference type="ARBA" id="ARBA00004395"/>
    </source>
</evidence>
<evidence type="ECO:0000256" key="3">
    <source>
        <dbReference type="ARBA" id="ARBA00020976"/>
    </source>
</evidence>
<dbReference type="Proteomes" id="UP001377567">
    <property type="component" value="Unassembled WGS sequence"/>
</dbReference>
<comment type="subcellular location">
    <subcellularLocation>
        <location evidence="1">Golgi apparatus membrane</location>
        <topology evidence="1">Peripheral membrane protein</topology>
    </subcellularLocation>
</comment>
<name>A0AAV5RWW0_MAUHU</name>
<keyword evidence="7" id="KW-0472">Membrane</keyword>
<dbReference type="Pfam" id="PF20671">
    <property type="entry name" value="COG3_C"/>
    <property type="match status" value="1"/>
</dbReference>
<dbReference type="GO" id="GO:0017119">
    <property type="term" value="C:Golgi transport complex"/>
    <property type="evidence" value="ECO:0007669"/>
    <property type="project" value="TreeGrafter"/>
</dbReference>
<dbReference type="Pfam" id="PF04136">
    <property type="entry name" value="COG3_N"/>
    <property type="match status" value="1"/>
</dbReference>
<evidence type="ECO:0000259" key="10">
    <source>
        <dbReference type="Pfam" id="PF20671"/>
    </source>
</evidence>
<dbReference type="GO" id="GO:0006891">
    <property type="term" value="P:intra-Golgi vesicle-mediated transport"/>
    <property type="evidence" value="ECO:0007669"/>
    <property type="project" value="TreeGrafter"/>
</dbReference>
<dbReference type="EMBL" id="BTGD01000006">
    <property type="protein sequence ID" value="GMM56049.1"/>
    <property type="molecule type" value="Genomic_DNA"/>
</dbReference>
<sequence length="749" mass="86125">MVRSRRNSLVQAIAVQPTALEPPQNALLNDSYLMENLQKLSLAINGSQGAGAVPLAVEKGDSEPESVSATPAHPDKYKQYTDYLAQIDDNLVGYNKILEQTNKINAQLEESLDHFNKISEEAADFVESTKSLYDSQKELSVITEALPPYLAYFDNLDPIIRRLNHANSPNYVRRESFKTMLTNIDKSLIFLDEHPDLKDAEVYRIKFKQCLIRACDLISRYLGNNLKIVQNEINQKNIMANKNTRDALLYNKFASIAEDFKLYSSELVTRVLDDDFKRYHDELKSILNDVMDQYFQIRYKFLNQIVWLQMDDTIIKDKKFDLLHFIQDNKSYFQQLCNREYKLFIEFFPENSLCKGKINRWFIRLCDPLYITVGTRCGRESNIDVLCDSLMLFEPFYQFEEDSEEYQKQFSEVQFDKVFKPVLTRVQNRLIDTVNHYIDSEITKYTPAADDFMISNKKLKLRDDEEFVKTYIGNFQEAGGDNTESDSTTSVVSSYYTPLIKGLALLFKIYELVNPMIFDRLAHHTVHSCVVSLKGAFTSVLAKEPSETSMIQDLDQRLYYLKNLLLLRDEIQDFNIKYTLNSRSLDFSGVGTVFKSYRSGESSLFSLAKELVPRVVNNMTDARVELFQELRGCVRDLTDKVVAEIMGESLNAFDGEHMSGLSERITQQVETSFPRVFTQVCDVIKDQEISHNLLKAIEQGCVEKYSAYYETVVQMEEDGKVASGDVSQLIPPEVVGETFALELSKTLGE</sequence>
<dbReference type="GO" id="GO:0000139">
    <property type="term" value="C:Golgi membrane"/>
    <property type="evidence" value="ECO:0007669"/>
    <property type="project" value="UniProtKB-SubCell"/>
</dbReference>
<dbReference type="PANTHER" id="PTHR13302">
    <property type="entry name" value="CONSERVED OLIGOMERIC GOLGI COMPLEX COMPONENT 3"/>
    <property type="match status" value="1"/>
</dbReference>
<evidence type="ECO:0000259" key="9">
    <source>
        <dbReference type="Pfam" id="PF04136"/>
    </source>
</evidence>
<keyword evidence="5" id="KW-0653">Protein transport</keyword>
<evidence type="ECO:0000256" key="6">
    <source>
        <dbReference type="ARBA" id="ARBA00023034"/>
    </source>
</evidence>
<feature type="domain" description="Conserved oligomeric Golgi complex subunit 3 N-terminal" evidence="9">
    <location>
        <begin position="83"/>
        <end position="227"/>
    </location>
</feature>
<comment type="caution">
    <text evidence="11">The sequence shown here is derived from an EMBL/GenBank/DDBJ whole genome shotgun (WGS) entry which is preliminary data.</text>
</comment>
<dbReference type="GO" id="GO:0006914">
    <property type="term" value="P:autophagy"/>
    <property type="evidence" value="ECO:0007669"/>
    <property type="project" value="TreeGrafter"/>
</dbReference>
<protein>
    <recommendedName>
        <fullName evidence="3">Conserved oligomeric Golgi complex subunit 3</fullName>
    </recommendedName>
    <alternativeName>
        <fullName evidence="8">Component of oligomeric Golgi complex 3</fullName>
    </alternativeName>
</protein>
<comment type="similarity">
    <text evidence="2">Belongs to the COG3 family.</text>
</comment>
<evidence type="ECO:0000256" key="8">
    <source>
        <dbReference type="ARBA" id="ARBA00031339"/>
    </source>
</evidence>
<evidence type="ECO:0000256" key="5">
    <source>
        <dbReference type="ARBA" id="ARBA00022927"/>
    </source>
</evidence>
<keyword evidence="12" id="KW-1185">Reference proteome</keyword>
<keyword evidence="6" id="KW-0333">Golgi apparatus</keyword>
<evidence type="ECO:0000256" key="4">
    <source>
        <dbReference type="ARBA" id="ARBA00022448"/>
    </source>
</evidence>
<dbReference type="InterPro" id="IPR007265">
    <property type="entry name" value="COG_su3"/>
</dbReference>
<dbReference type="PANTHER" id="PTHR13302:SF8">
    <property type="entry name" value="CONSERVED OLIGOMERIC GOLGI COMPLEX SUBUNIT 3"/>
    <property type="match status" value="1"/>
</dbReference>